<evidence type="ECO:0000256" key="6">
    <source>
        <dbReference type="ARBA" id="ARBA00022807"/>
    </source>
</evidence>
<reference evidence="10" key="1">
    <citation type="journal article" date="2019" name="Int. J. Syst. Evol. Microbiol.">
        <title>The Global Catalogue of Microorganisms (GCM) 10K type strain sequencing project: providing services to taxonomists for standard genome sequencing and annotation.</title>
        <authorList>
            <consortium name="The Broad Institute Genomics Platform"/>
            <consortium name="The Broad Institute Genome Sequencing Center for Infectious Disease"/>
            <person name="Wu L."/>
            <person name="Ma J."/>
        </authorList>
    </citation>
    <scope>NUCLEOTIDE SEQUENCE [LARGE SCALE GENOMIC DNA]</scope>
    <source>
        <strain evidence="10">CCUG 61697</strain>
    </source>
</reference>
<dbReference type="PIRSF" id="PIRSF015592">
    <property type="entry name" value="Prld-crbxl_pptds"/>
    <property type="match status" value="1"/>
</dbReference>
<dbReference type="SUPFAM" id="SSF53182">
    <property type="entry name" value="Pyrrolidone carboxyl peptidase (pyroglutamate aminopeptidase)"/>
    <property type="match status" value="1"/>
</dbReference>
<evidence type="ECO:0000256" key="8">
    <source>
        <dbReference type="ARBA" id="ARBA00031559"/>
    </source>
</evidence>
<evidence type="ECO:0000313" key="10">
    <source>
        <dbReference type="Proteomes" id="UP001597102"/>
    </source>
</evidence>
<dbReference type="PANTHER" id="PTHR23402:SF1">
    <property type="entry name" value="PYROGLUTAMYL-PEPTIDASE I"/>
    <property type="match status" value="1"/>
</dbReference>
<evidence type="ECO:0000256" key="4">
    <source>
        <dbReference type="ARBA" id="ARBA00022670"/>
    </source>
</evidence>
<evidence type="ECO:0000256" key="5">
    <source>
        <dbReference type="ARBA" id="ARBA00022801"/>
    </source>
</evidence>
<evidence type="ECO:0000256" key="1">
    <source>
        <dbReference type="ARBA" id="ARBA00006641"/>
    </source>
</evidence>
<dbReference type="InterPro" id="IPR016125">
    <property type="entry name" value="Peptidase_C15-like"/>
</dbReference>
<dbReference type="PANTHER" id="PTHR23402">
    <property type="entry name" value="PROTEASE FAMILY C15 PYROGLUTAMYL-PEPTIDASE I-RELATED"/>
    <property type="match status" value="1"/>
</dbReference>
<dbReference type="PRINTS" id="PR00706">
    <property type="entry name" value="PYROGLUPTASE"/>
</dbReference>
<dbReference type="RefSeq" id="WP_379087410.1">
    <property type="nucleotide sequence ID" value="NZ_JBHTJO010000001.1"/>
</dbReference>
<evidence type="ECO:0000256" key="3">
    <source>
        <dbReference type="ARBA" id="ARBA00022490"/>
    </source>
</evidence>
<evidence type="ECO:0000313" key="9">
    <source>
        <dbReference type="EMBL" id="MFD0986734.1"/>
    </source>
</evidence>
<keyword evidence="5" id="KW-0378">Hydrolase</keyword>
<dbReference type="EMBL" id="JBHTJO010000001">
    <property type="protein sequence ID" value="MFD0986734.1"/>
    <property type="molecule type" value="Genomic_DNA"/>
</dbReference>
<sequence>MAETDAQRSLLLTGFGPFPGTPENPSIALVETLAEGFADTPGLALHKHILPTEWAHVHHQAPALLDTVQPDIVVHFGLCRGANGFRIERSAYNQASRLEDAADALPHSPAILTVGTPRLDTRLSTTHLARELRQAGIPALPSLSAGRYLCNTLYYLSLNWAAKQAHRPLVLFVHIPPASGDGGYLDDAEIARGADTLLREVLHRPRLAAHHAVPASHAA</sequence>
<gene>
    <name evidence="9" type="ORF">ACFQ2F_06445</name>
</gene>
<comment type="similarity">
    <text evidence="1">Belongs to the peptidase C15 family.</text>
</comment>
<dbReference type="InterPro" id="IPR000816">
    <property type="entry name" value="Peptidase_C15"/>
</dbReference>
<keyword evidence="10" id="KW-1185">Reference proteome</keyword>
<protein>
    <recommendedName>
        <fullName evidence="2">Pyrrolidone-carboxylate peptidase</fullName>
    </recommendedName>
    <alternativeName>
        <fullName evidence="7">5-oxoprolyl-peptidase</fullName>
    </alternativeName>
    <alternativeName>
        <fullName evidence="8">Pyroglutamyl-peptidase I</fullName>
    </alternativeName>
</protein>
<keyword evidence="6" id="KW-0788">Thiol protease</keyword>
<comment type="caution">
    <text evidence="9">The sequence shown here is derived from an EMBL/GenBank/DDBJ whole genome shotgun (WGS) entry which is preliminary data.</text>
</comment>
<dbReference type="Gene3D" id="3.40.630.20">
    <property type="entry name" value="Peptidase C15, pyroglutamyl peptidase I-like"/>
    <property type="match status" value="1"/>
</dbReference>
<keyword evidence="4" id="KW-0645">Protease</keyword>
<dbReference type="InterPro" id="IPR036440">
    <property type="entry name" value="Peptidase_C15-like_sf"/>
</dbReference>
<keyword evidence="3" id="KW-0963">Cytoplasm</keyword>
<proteinExistence type="inferred from homology"/>
<name>A0ABW3J8W7_9HYPH</name>
<organism evidence="9 10">
    <name type="scientific">Methyloligella solikamskensis</name>
    <dbReference type="NCBI Taxonomy" id="1177756"/>
    <lineage>
        <taxon>Bacteria</taxon>
        <taxon>Pseudomonadati</taxon>
        <taxon>Pseudomonadota</taxon>
        <taxon>Alphaproteobacteria</taxon>
        <taxon>Hyphomicrobiales</taxon>
        <taxon>Hyphomicrobiaceae</taxon>
        <taxon>Methyloligella</taxon>
    </lineage>
</organism>
<dbReference type="Pfam" id="PF01470">
    <property type="entry name" value="Peptidase_C15"/>
    <property type="match status" value="1"/>
</dbReference>
<dbReference type="Proteomes" id="UP001597102">
    <property type="component" value="Unassembled WGS sequence"/>
</dbReference>
<dbReference type="CDD" id="cd00501">
    <property type="entry name" value="Peptidase_C15"/>
    <property type="match status" value="1"/>
</dbReference>
<evidence type="ECO:0000256" key="7">
    <source>
        <dbReference type="ARBA" id="ARBA00030836"/>
    </source>
</evidence>
<accession>A0ABW3J8W7</accession>
<evidence type="ECO:0000256" key="2">
    <source>
        <dbReference type="ARBA" id="ARBA00019191"/>
    </source>
</evidence>